<dbReference type="GO" id="GO:0034626">
    <property type="term" value="P:fatty acid elongation, polyunsaturated fatty acid"/>
    <property type="evidence" value="ECO:0007669"/>
    <property type="project" value="TreeGrafter"/>
</dbReference>
<name>A0A7R9G8R9_9CRUS</name>
<feature type="transmembrane region" description="Helical" evidence="10">
    <location>
        <begin position="191"/>
        <end position="210"/>
    </location>
</feature>
<evidence type="ECO:0000313" key="11">
    <source>
        <dbReference type="EMBL" id="CAD7273354.1"/>
    </source>
</evidence>
<dbReference type="Pfam" id="PF01151">
    <property type="entry name" value="ELO"/>
    <property type="match status" value="1"/>
</dbReference>
<evidence type="ECO:0000256" key="10">
    <source>
        <dbReference type="RuleBase" id="RU361115"/>
    </source>
</evidence>
<dbReference type="EMBL" id="CAJPEX010000121">
    <property type="protein sequence ID" value="CAG0913506.1"/>
    <property type="molecule type" value="Genomic_DNA"/>
</dbReference>
<dbReference type="EMBL" id="OA882158">
    <property type="protein sequence ID" value="CAD7273354.1"/>
    <property type="molecule type" value="Genomic_DNA"/>
</dbReference>
<sequence length="296" mass="34550">METLFGTGKLSQSYFDSLDISANASAFYDFDVNASTFFDAERQFDYRESLLKVDHLYGKWLPLFSVIYLMLIFGGMRAMKARAAFRLTRALRIWNFLLAAMSIVGTWRTLPEAWSVVSKQGAYPAVCISAYFFKKHASAFWALIFTVSKLFEFGDTFFLVARKRPVIFLHWYHHISVMFFSYYCFRHAIAVSRWFMVINFLVHSVMYSYYMARSMSIRVPKVVSMLITSLQIFQMVVASGTIFLSMYYKYIGLPCSITIREGCVFSLLYGSYFVLFGKYFANTYIRNWQAKKIRTD</sequence>
<feature type="transmembrane region" description="Helical" evidence="10">
    <location>
        <begin position="222"/>
        <end position="247"/>
    </location>
</feature>
<comment type="similarity">
    <text evidence="10">Belongs to the ELO family.</text>
</comment>
<dbReference type="EC" id="2.3.1.199" evidence="10"/>
<evidence type="ECO:0000256" key="1">
    <source>
        <dbReference type="ARBA" id="ARBA00004141"/>
    </source>
</evidence>
<feature type="transmembrane region" description="Helical" evidence="10">
    <location>
        <begin position="267"/>
        <end position="285"/>
    </location>
</feature>
<keyword evidence="8 10" id="KW-0472">Membrane</keyword>
<feature type="transmembrane region" description="Helical" evidence="10">
    <location>
        <begin position="60"/>
        <end position="79"/>
    </location>
</feature>
<dbReference type="AlphaFoldDB" id="A0A7R9G8R9"/>
<dbReference type="PANTHER" id="PTHR11157">
    <property type="entry name" value="FATTY ACID ACYL TRANSFERASE-RELATED"/>
    <property type="match status" value="1"/>
</dbReference>
<evidence type="ECO:0000313" key="12">
    <source>
        <dbReference type="Proteomes" id="UP000678499"/>
    </source>
</evidence>
<evidence type="ECO:0000256" key="7">
    <source>
        <dbReference type="ARBA" id="ARBA00023098"/>
    </source>
</evidence>
<reference evidence="11" key="1">
    <citation type="submission" date="2020-11" db="EMBL/GenBank/DDBJ databases">
        <authorList>
            <person name="Tran Van P."/>
        </authorList>
    </citation>
    <scope>NUCLEOTIDE SEQUENCE</scope>
</reference>
<gene>
    <name evidence="11" type="ORF">NMOB1V02_LOCUS1246</name>
</gene>
<dbReference type="InterPro" id="IPR030457">
    <property type="entry name" value="ELO_CS"/>
</dbReference>
<dbReference type="GO" id="GO:0009922">
    <property type="term" value="F:fatty acid elongase activity"/>
    <property type="evidence" value="ECO:0007669"/>
    <property type="project" value="UniProtKB-EC"/>
</dbReference>
<dbReference type="GO" id="GO:0019367">
    <property type="term" value="P:fatty acid elongation, saturated fatty acid"/>
    <property type="evidence" value="ECO:0007669"/>
    <property type="project" value="TreeGrafter"/>
</dbReference>
<keyword evidence="9 10" id="KW-0275">Fatty acid biosynthesis</keyword>
<feature type="transmembrane region" description="Helical" evidence="10">
    <location>
        <begin position="139"/>
        <end position="160"/>
    </location>
</feature>
<keyword evidence="3 10" id="KW-0808">Transferase</keyword>
<comment type="catalytic activity">
    <reaction evidence="10">
        <text>a very-long-chain acyl-CoA + malonyl-CoA + H(+) = a very-long-chain 3-oxoacyl-CoA + CO2 + CoA</text>
        <dbReference type="Rhea" id="RHEA:32727"/>
        <dbReference type="ChEBI" id="CHEBI:15378"/>
        <dbReference type="ChEBI" id="CHEBI:16526"/>
        <dbReference type="ChEBI" id="CHEBI:57287"/>
        <dbReference type="ChEBI" id="CHEBI:57384"/>
        <dbReference type="ChEBI" id="CHEBI:90725"/>
        <dbReference type="ChEBI" id="CHEBI:90736"/>
        <dbReference type="EC" id="2.3.1.199"/>
    </reaction>
</comment>
<keyword evidence="12" id="KW-1185">Reference proteome</keyword>
<dbReference type="OrthoDB" id="10259681at2759"/>
<keyword evidence="6 10" id="KW-1133">Transmembrane helix</keyword>
<protein>
    <recommendedName>
        <fullName evidence="10">Elongation of very long chain fatty acids protein</fullName>
        <ecNumber evidence="10">2.3.1.199</ecNumber>
    </recommendedName>
    <alternativeName>
        <fullName evidence="10">Very-long-chain 3-oxoacyl-CoA synthase</fullName>
    </alternativeName>
</protein>
<dbReference type="GO" id="GO:0005789">
    <property type="term" value="C:endoplasmic reticulum membrane"/>
    <property type="evidence" value="ECO:0007669"/>
    <property type="project" value="TreeGrafter"/>
</dbReference>
<accession>A0A7R9G8R9</accession>
<feature type="transmembrane region" description="Helical" evidence="10">
    <location>
        <begin position="91"/>
        <end position="110"/>
    </location>
</feature>
<dbReference type="GO" id="GO:0030148">
    <property type="term" value="P:sphingolipid biosynthetic process"/>
    <property type="evidence" value="ECO:0007669"/>
    <property type="project" value="TreeGrafter"/>
</dbReference>
<evidence type="ECO:0000256" key="8">
    <source>
        <dbReference type="ARBA" id="ARBA00023136"/>
    </source>
</evidence>
<dbReference type="Proteomes" id="UP000678499">
    <property type="component" value="Unassembled WGS sequence"/>
</dbReference>
<evidence type="ECO:0000256" key="5">
    <source>
        <dbReference type="ARBA" id="ARBA00022832"/>
    </source>
</evidence>
<dbReference type="GO" id="GO:0042761">
    <property type="term" value="P:very long-chain fatty acid biosynthetic process"/>
    <property type="evidence" value="ECO:0007669"/>
    <property type="project" value="TreeGrafter"/>
</dbReference>
<evidence type="ECO:0000256" key="2">
    <source>
        <dbReference type="ARBA" id="ARBA00022516"/>
    </source>
</evidence>
<organism evidence="11">
    <name type="scientific">Notodromas monacha</name>
    <dbReference type="NCBI Taxonomy" id="399045"/>
    <lineage>
        <taxon>Eukaryota</taxon>
        <taxon>Metazoa</taxon>
        <taxon>Ecdysozoa</taxon>
        <taxon>Arthropoda</taxon>
        <taxon>Crustacea</taxon>
        <taxon>Oligostraca</taxon>
        <taxon>Ostracoda</taxon>
        <taxon>Podocopa</taxon>
        <taxon>Podocopida</taxon>
        <taxon>Cypridocopina</taxon>
        <taxon>Cypridoidea</taxon>
        <taxon>Cyprididae</taxon>
        <taxon>Notodromas</taxon>
    </lineage>
</organism>
<evidence type="ECO:0000256" key="3">
    <source>
        <dbReference type="ARBA" id="ARBA00022679"/>
    </source>
</evidence>
<proteinExistence type="inferred from homology"/>
<evidence type="ECO:0000256" key="6">
    <source>
        <dbReference type="ARBA" id="ARBA00022989"/>
    </source>
</evidence>
<dbReference type="PROSITE" id="PS01188">
    <property type="entry name" value="ELO"/>
    <property type="match status" value="1"/>
</dbReference>
<evidence type="ECO:0000256" key="9">
    <source>
        <dbReference type="ARBA" id="ARBA00023160"/>
    </source>
</evidence>
<evidence type="ECO:0000256" key="4">
    <source>
        <dbReference type="ARBA" id="ARBA00022692"/>
    </source>
</evidence>
<keyword evidence="5 10" id="KW-0276">Fatty acid metabolism</keyword>
<dbReference type="InterPro" id="IPR002076">
    <property type="entry name" value="ELO_fam"/>
</dbReference>
<feature type="transmembrane region" description="Helical" evidence="10">
    <location>
        <begin position="167"/>
        <end position="185"/>
    </location>
</feature>
<keyword evidence="2 10" id="KW-0444">Lipid biosynthesis</keyword>
<dbReference type="GO" id="GO:0034625">
    <property type="term" value="P:fatty acid elongation, monounsaturated fatty acid"/>
    <property type="evidence" value="ECO:0007669"/>
    <property type="project" value="TreeGrafter"/>
</dbReference>
<dbReference type="PANTHER" id="PTHR11157:SF17">
    <property type="entry name" value="ELONGATION OF VERY LONG CHAIN FATTY ACIDS PROTEIN 6"/>
    <property type="match status" value="1"/>
</dbReference>
<keyword evidence="4 10" id="KW-0812">Transmembrane</keyword>
<comment type="subcellular location">
    <subcellularLocation>
        <location evidence="1">Membrane</location>
        <topology evidence="1">Multi-pass membrane protein</topology>
    </subcellularLocation>
</comment>
<keyword evidence="7 10" id="KW-0443">Lipid metabolism</keyword>